<dbReference type="InterPro" id="IPR052399">
    <property type="entry name" value="Phage_Baseplate_Assmbl_Protein"/>
</dbReference>
<feature type="domain" description="Baseplate J-like central" evidence="3">
    <location>
        <begin position="201"/>
        <end position="291"/>
    </location>
</feature>
<comment type="similarity">
    <text evidence="1">Belongs to the Mu gp47/PBSX XkdT family.</text>
</comment>
<evidence type="ECO:0000259" key="3">
    <source>
        <dbReference type="Pfam" id="PF26078"/>
    </source>
</evidence>
<evidence type="ECO:0000259" key="2">
    <source>
        <dbReference type="Pfam" id="PF04865"/>
    </source>
</evidence>
<evidence type="ECO:0000313" key="5">
    <source>
        <dbReference type="EMBL" id="ASW00131.1"/>
    </source>
</evidence>
<dbReference type="Pfam" id="PF04865">
    <property type="entry name" value="Baseplate_J"/>
    <property type="match status" value="1"/>
</dbReference>
<dbReference type="Pfam" id="PF26078">
    <property type="entry name" value="Baseplate_J_M"/>
    <property type="match status" value="1"/>
</dbReference>
<proteinExistence type="inferred from homology"/>
<evidence type="ECO:0000313" key="6">
    <source>
        <dbReference type="Proteomes" id="UP000215158"/>
    </source>
</evidence>
<organism evidence="5 6">
    <name type="scientific">Paraburkholderia aromaticivorans</name>
    <dbReference type="NCBI Taxonomy" id="2026199"/>
    <lineage>
        <taxon>Bacteria</taxon>
        <taxon>Pseudomonadati</taxon>
        <taxon>Pseudomonadota</taxon>
        <taxon>Betaproteobacteria</taxon>
        <taxon>Burkholderiales</taxon>
        <taxon>Burkholderiaceae</taxon>
        <taxon>Paraburkholderia</taxon>
    </lineage>
</organism>
<dbReference type="PANTHER" id="PTHR37829">
    <property type="entry name" value="PHAGE-LIKE ELEMENT PBSX PROTEIN XKDT"/>
    <property type="match status" value="1"/>
</dbReference>
<dbReference type="Proteomes" id="UP000215158">
    <property type="component" value="Chromosome 1"/>
</dbReference>
<dbReference type="InterPro" id="IPR058530">
    <property type="entry name" value="Baseplate_J-like_C"/>
</dbReference>
<evidence type="ECO:0000259" key="4">
    <source>
        <dbReference type="Pfam" id="PF26079"/>
    </source>
</evidence>
<accession>A0A248VMB6</accession>
<protein>
    <submittedName>
        <fullName evidence="5">Phage baseplate protein</fullName>
    </submittedName>
</protein>
<feature type="domain" description="Baseplate protein J-like barrel" evidence="2">
    <location>
        <begin position="95"/>
        <end position="180"/>
    </location>
</feature>
<gene>
    <name evidence="5" type="ORF">CJU94_19440</name>
</gene>
<dbReference type="EMBL" id="CP022989">
    <property type="protein sequence ID" value="ASW00131.1"/>
    <property type="molecule type" value="Genomic_DNA"/>
</dbReference>
<evidence type="ECO:0000256" key="1">
    <source>
        <dbReference type="ARBA" id="ARBA00038087"/>
    </source>
</evidence>
<feature type="domain" description="Baseplate J-like C-terminal" evidence="4">
    <location>
        <begin position="298"/>
        <end position="383"/>
    </location>
</feature>
<dbReference type="InterPro" id="IPR006949">
    <property type="entry name" value="Barrel_Baseplate_J-like"/>
</dbReference>
<dbReference type="AlphaFoldDB" id="A0A248VMB6"/>
<name>A0A248VMB6_9BURK</name>
<keyword evidence="6" id="KW-1185">Reference proteome</keyword>
<dbReference type="PANTHER" id="PTHR37829:SF3">
    <property type="entry name" value="PROTEIN JAYE-RELATED"/>
    <property type="match status" value="1"/>
</dbReference>
<sequence length="385" mass="39401">MPYARPTLTQLRAQVAADIQSGLPGSDPLLRFSSLNILGTALAGLAQLQYGYTDWVAKQSNPFTAEEEFLEAWAALKNVFREAATQAGSTVPGQITFAGTNGTPLPIGTPIARGDGVGFTTTSAGVWSGSNVTVNAVANADPSGLTGAFGNCAIGTVMTLGTAIAGINSTGSVSVAFTGGADVEKDDSLRARMLQAYQNTPQGGAQNDYVTWALQVNGVTRAWCNPNGFGAGTVVVYTMFDVTEAANNGFPQGVSGVAALEPRGTPATLDLLTVANWIFPLRPATALVYSVAPTQQVVNFTITGTSSFTTAMKSAIASAISGVFVLYGSPLSTAAGQNGVIDLSYIESAIAAISGTQGFVITSPTANIVGTTGQLPVLGTITWLP</sequence>
<dbReference type="InterPro" id="IPR058531">
    <property type="entry name" value="Baseplate_J_M"/>
</dbReference>
<dbReference type="Pfam" id="PF26079">
    <property type="entry name" value="Baseplate_J_C"/>
    <property type="match status" value="1"/>
</dbReference>
<dbReference type="KEGG" id="parb:CJU94_19440"/>
<reference evidence="5 6" key="1">
    <citation type="submission" date="2017-08" db="EMBL/GenBank/DDBJ databases">
        <title>Identification and genetic characteristics of simultaneous BTEX- and naphthalene-degrading Paraburkholderia sp. BN5 isolated from petroleum-contaminated soil.</title>
        <authorList>
            <person name="Lee Y."/>
            <person name="Jeon C.O."/>
        </authorList>
    </citation>
    <scope>NUCLEOTIDE SEQUENCE [LARGE SCALE GENOMIC DNA]</scope>
    <source>
        <strain evidence="5 6">BN5</strain>
    </source>
</reference>
<dbReference type="OrthoDB" id="7565172at2"/>